<keyword evidence="2" id="KW-1185">Reference proteome</keyword>
<dbReference type="Proteomes" id="UP001159405">
    <property type="component" value="Unassembled WGS sequence"/>
</dbReference>
<evidence type="ECO:0000313" key="2">
    <source>
        <dbReference type="Proteomes" id="UP001159405"/>
    </source>
</evidence>
<gene>
    <name evidence="1" type="ORF">PLOB_00004236</name>
</gene>
<protein>
    <submittedName>
        <fullName evidence="1">Uncharacterized protein</fullName>
    </submittedName>
</protein>
<dbReference type="EMBL" id="CALNXK010000118">
    <property type="protein sequence ID" value="CAH3160861.1"/>
    <property type="molecule type" value="Genomic_DNA"/>
</dbReference>
<accession>A0ABN8QAV7</accession>
<evidence type="ECO:0000313" key="1">
    <source>
        <dbReference type="EMBL" id="CAH3160861.1"/>
    </source>
</evidence>
<organism evidence="1 2">
    <name type="scientific">Porites lobata</name>
    <dbReference type="NCBI Taxonomy" id="104759"/>
    <lineage>
        <taxon>Eukaryota</taxon>
        <taxon>Metazoa</taxon>
        <taxon>Cnidaria</taxon>
        <taxon>Anthozoa</taxon>
        <taxon>Hexacorallia</taxon>
        <taxon>Scleractinia</taxon>
        <taxon>Fungiina</taxon>
        <taxon>Poritidae</taxon>
        <taxon>Porites</taxon>
    </lineage>
</organism>
<sequence length="104" mass="11907">MAAVQKSFCGRIIKMKSIDIEENIYGQDESQCFGNGQYRHVNKTDGQNLTRFSMSSEKSSCITLSLPFCTQSIPIIITHYSFFYLSIRIFQMMVNDATRVMSVQ</sequence>
<comment type="caution">
    <text evidence="1">The sequence shown here is derived from an EMBL/GenBank/DDBJ whole genome shotgun (WGS) entry which is preliminary data.</text>
</comment>
<name>A0ABN8QAV7_9CNID</name>
<proteinExistence type="predicted"/>
<reference evidence="1 2" key="1">
    <citation type="submission" date="2022-05" db="EMBL/GenBank/DDBJ databases">
        <authorList>
            <consortium name="Genoscope - CEA"/>
            <person name="William W."/>
        </authorList>
    </citation>
    <scope>NUCLEOTIDE SEQUENCE [LARGE SCALE GENOMIC DNA]</scope>
</reference>